<comment type="similarity">
    <text evidence="2 3">Belongs to the cytochrome P450 family.</text>
</comment>
<evidence type="ECO:0000256" key="1">
    <source>
        <dbReference type="ARBA" id="ARBA00001971"/>
    </source>
</evidence>
<dbReference type="InterPro" id="IPR002401">
    <property type="entry name" value="Cyt_P450_E_grp-I"/>
</dbReference>
<organism evidence="4 5">
    <name type="scientific">Actimicrobium antarcticum</name>
    <dbReference type="NCBI Taxonomy" id="1051899"/>
    <lineage>
        <taxon>Bacteria</taxon>
        <taxon>Pseudomonadati</taxon>
        <taxon>Pseudomonadota</taxon>
        <taxon>Betaproteobacteria</taxon>
        <taxon>Burkholderiales</taxon>
        <taxon>Oxalobacteraceae</taxon>
        <taxon>Actimicrobium</taxon>
    </lineage>
</organism>
<dbReference type="PROSITE" id="PS00086">
    <property type="entry name" value="CYTOCHROME_P450"/>
    <property type="match status" value="1"/>
</dbReference>
<evidence type="ECO:0000256" key="2">
    <source>
        <dbReference type="ARBA" id="ARBA00010617"/>
    </source>
</evidence>
<dbReference type="PRINTS" id="PR00463">
    <property type="entry name" value="EP450I"/>
</dbReference>
<dbReference type="InterPro" id="IPR017972">
    <property type="entry name" value="Cyt_P450_CS"/>
</dbReference>
<gene>
    <name evidence="4" type="ORF">GCM10022212_11430</name>
</gene>
<comment type="cofactor">
    <cofactor evidence="1">
        <name>heme</name>
        <dbReference type="ChEBI" id="CHEBI:30413"/>
    </cofactor>
</comment>
<dbReference type="PANTHER" id="PTHR24305">
    <property type="entry name" value="CYTOCHROME P450"/>
    <property type="match status" value="1"/>
</dbReference>
<comment type="caution">
    <text evidence="4">The sequence shown here is derived from an EMBL/GenBank/DDBJ whole genome shotgun (WGS) entry which is preliminary data.</text>
</comment>
<evidence type="ECO:0000313" key="5">
    <source>
        <dbReference type="Proteomes" id="UP001501353"/>
    </source>
</evidence>
<dbReference type="InterPro" id="IPR036396">
    <property type="entry name" value="Cyt_P450_sf"/>
</dbReference>
<name>A0ABP7SWV1_9BURK</name>
<dbReference type="Proteomes" id="UP001501353">
    <property type="component" value="Unassembled WGS sequence"/>
</dbReference>
<keyword evidence="3" id="KW-0479">Metal-binding</keyword>
<evidence type="ECO:0000313" key="4">
    <source>
        <dbReference type="EMBL" id="GAA4017519.1"/>
    </source>
</evidence>
<dbReference type="SUPFAM" id="SSF48264">
    <property type="entry name" value="Cytochrome P450"/>
    <property type="match status" value="1"/>
</dbReference>
<keyword evidence="3" id="KW-0560">Oxidoreductase</keyword>
<keyword evidence="5" id="KW-1185">Reference proteome</keyword>
<keyword evidence="3" id="KW-0349">Heme</keyword>
<dbReference type="PRINTS" id="PR00385">
    <property type="entry name" value="P450"/>
</dbReference>
<dbReference type="InterPro" id="IPR050121">
    <property type="entry name" value="Cytochrome_P450_monoxygenase"/>
</dbReference>
<accession>A0ABP7SWV1</accession>
<dbReference type="EMBL" id="BAAAZE010000005">
    <property type="protein sequence ID" value="GAA4017519.1"/>
    <property type="molecule type" value="Genomic_DNA"/>
</dbReference>
<keyword evidence="3" id="KW-0503">Monooxygenase</keyword>
<dbReference type="InterPro" id="IPR001128">
    <property type="entry name" value="Cyt_P450"/>
</dbReference>
<dbReference type="PANTHER" id="PTHR24305:SF166">
    <property type="entry name" value="CYTOCHROME P450 12A4, MITOCHONDRIAL-RELATED"/>
    <property type="match status" value="1"/>
</dbReference>
<sequence length="478" mass="53375">MPETRSPLRNIRDLPGPPTLPLLGNVHQIKPHHVHRIVEQWCVLHGDFFRMMLGSKPVLVVADHVTIGAILRERPAGYRRPAVTEKVSREMGGIPGVFLAEGDDWRNQRRMVMTALSPTAVKAYFPALVRVALRLQRRWDEAARTQTPIDLSADLKRYTVDIIAGLAFGTDVNTIDSGEDRIQQHLDRILPKVALRSLAMFPYWRYLKLPSDRRLDRSVVALKNAIGDLIAQAHVRLDTQPERRQRPGNLLEAMLVAASEPDSGVTDQTVSGNVTTMLLAGEDTTANTIAWMLYLLHAHPDALQRAQQEVRRIAPDPAAYTIEQMDALDYVDACAQEAMRLKPVAPYLPVEALQDTVIRDIAVPAGTLVWCVMRHHSVDDRFFADANRFHPQRWLEGDDGNDDNAVDKRIAMPFGAGVRTCPGRYLALLEIKMAIALVLGQFDLASVGTDGGQEPRELMAFVMSPVGLTMTLLPRRDQ</sequence>
<evidence type="ECO:0000256" key="3">
    <source>
        <dbReference type="RuleBase" id="RU000461"/>
    </source>
</evidence>
<protein>
    <submittedName>
        <fullName evidence="4">Cytochrome P450</fullName>
    </submittedName>
</protein>
<dbReference type="Gene3D" id="1.10.630.10">
    <property type="entry name" value="Cytochrome P450"/>
    <property type="match status" value="1"/>
</dbReference>
<dbReference type="Pfam" id="PF00067">
    <property type="entry name" value="p450"/>
    <property type="match status" value="1"/>
</dbReference>
<proteinExistence type="inferred from homology"/>
<keyword evidence="3" id="KW-0408">Iron</keyword>
<dbReference type="RefSeq" id="WP_344762279.1">
    <property type="nucleotide sequence ID" value="NZ_BAAAZE010000005.1"/>
</dbReference>
<reference evidence="5" key="1">
    <citation type="journal article" date="2019" name="Int. J. Syst. Evol. Microbiol.">
        <title>The Global Catalogue of Microorganisms (GCM) 10K type strain sequencing project: providing services to taxonomists for standard genome sequencing and annotation.</title>
        <authorList>
            <consortium name="The Broad Institute Genomics Platform"/>
            <consortium name="The Broad Institute Genome Sequencing Center for Infectious Disease"/>
            <person name="Wu L."/>
            <person name="Ma J."/>
        </authorList>
    </citation>
    <scope>NUCLEOTIDE SEQUENCE [LARGE SCALE GENOMIC DNA]</scope>
    <source>
        <strain evidence="5">JCM 16673</strain>
    </source>
</reference>